<proteinExistence type="predicted"/>
<accession>A0A3R7DWY0</accession>
<evidence type="ECO:0008006" key="3">
    <source>
        <dbReference type="Google" id="ProtNLM"/>
    </source>
</evidence>
<name>A0A3R7DWY0_9EURY</name>
<evidence type="ECO:0000313" key="2">
    <source>
        <dbReference type="Proteomes" id="UP000283805"/>
    </source>
</evidence>
<sequence>MLTDRMDRLLSRLTRRETVYECRRCGTTVDDGTDNCPECGSDAIVQYRIS</sequence>
<dbReference type="Gene3D" id="2.20.28.30">
    <property type="entry name" value="RNA polymerase ii, chain L"/>
    <property type="match status" value="1"/>
</dbReference>
<dbReference type="EMBL" id="RAPO01000004">
    <property type="protein sequence ID" value="RKD88915.1"/>
    <property type="molecule type" value="Genomic_DNA"/>
</dbReference>
<dbReference type="Proteomes" id="UP000283805">
    <property type="component" value="Unassembled WGS sequence"/>
</dbReference>
<reference evidence="1 2" key="1">
    <citation type="submission" date="2018-09" db="EMBL/GenBank/DDBJ databases">
        <title>Genomic Encyclopedia of Archaeal and Bacterial Type Strains, Phase II (KMG-II): from individual species to whole genera.</title>
        <authorList>
            <person name="Goeker M."/>
        </authorList>
    </citation>
    <scope>NUCLEOTIDE SEQUENCE [LARGE SCALE GENOMIC DNA]</scope>
    <source>
        <strain evidence="1 2">DSM 13151</strain>
    </source>
</reference>
<organism evidence="1 2">
    <name type="scientific">Halopiger aswanensis</name>
    <dbReference type="NCBI Taxonomy" id="148449"/>
    <lineage>
        <taxon>Archaea</taxon>
        <taxon>Methanobacteriati</taxon>
        <taxon>Methanobacteriota</taxon>
        <taxon>Stenosarchaea group</taxon>
        <taxon>Halobacteria</taxon>
        <taxon>Halobacteriales</taxon>
        <taxon>Natrialbaceae</taxon>
        <taxon>Halopiger</taxon>
    </lineage>
</organism>
<evidence type="ECO:0000313" key="1">
    <source>
        <dbReference type="EMBL" id="RKD88915.1"/>
    </source>
</evidence>
<keyword evidence="2" id="KW-1185">Reference proteome</keyword>
<protein>
    <recommendedName>
        <fullName evidence="3">Zinc ribbon protein</fullName>
    </recommendedName>
</protein>
<comment type="caution">
    <text evidence="1">The sequence shown here is derived from an EMBL/GenBank/DDBJ whole genome shotgun (WGS) entry which is preliminary data.</text>
</comment>
<dbReference type="AlphaFoldDB" id="A0A3R7DWY0"/>
<gene>
    <name evidence="1" type="ORF">ATJ93_3735</name>
</gene>